<accession>Q6BC30</accession>
<protein>
    <submittedName>
        <fullName evidence="7">Dihydroxyacetone reductase</fullName>
    </submittedName>
</protein>
<sequence length="364" mass="39008">MMKALCYLGSKTIKWQTVAKPTLKSPTDVIGKLSALTLCGSDLHIIAGHVKESTDIAESQPGRGLILGHEGIIKVEEVGDAVKNFKRGDVCIVSCITSCGECYYCKRDLQSHCNRTEGTSGWILGHEIDGTQAEYVRIPYADQSLYKAPENVPIESLLMLSDILPTAYEVGVVSGNVKKGDTVAIVGLGPVGLSALLSAKALDPAKIIAIDMDDSRLEVARRLGAHETINPGKQDAAKLVHELTASEGKSSGVDVAIECVGVPATFEMCEDLLCPGGHLSNVGVHGSSVELKLQELWIKNISISTGLVSAYSTETLLQKVIDKKLDPTPLATHHFKLSEIEKAYDVFSHAADNQAIKMVITCDE</sequence>
<evidence type="ECO:0000259" key="6">
    <source>
        <dbReference type="Pfam" id="PF08240"/>
    </source>
</evidence>
<dbReference type="Pfam" id="PF08240">
    <property type="entry name" value="ADH_N"/>
    <property type="match status" value="1"/>
</dbReference>
<dbReference type="PANTHER" id="PTHR42813:SF4">
    <property type="entry name" value="NADP-DEPENDENT ISOPROPANOL DEHYDROGENASE"/>
    <property type="match status" value="1"/>
</dbReference>
<reference evidence="7" key="1">
    <citation type="journal article" date="2004" name="Eng. Life Sci.">
        <title>Gene Cloning of Dihydroxyacetone Reductase from a Methylotrophic Yeast, Hansenula ofunaensis, and its Expression in Escherichia coli HB101 for Production of Optically Active 2-Pentanol.</title>
        <authorList>
            <person name="Yamada-Onodera K."/>
            <person name="Nariai H."/>
            <person name="Tani Y."/>
            <person name="Yamamoto H."/>
        </authorList>
    </citation>
    <scope>NUCLEOTIDE SEQUENCE</scope>
</reference>
<dbReference type="PANTHER" id="PTHR42813">
    <property type="entry name" value="ZINC-TYPE ALCOHOL DEHYDROGENASE-LIKE"/>
    <property type="match status" value="1"/>
</dbReference>
<name>Q6BC30_9ASCO</name>
<dbReference type="InterPro" id="IPR013149">
    <property type="entry name" value="ADH-like_C"/>
</dbReference>
<keyword evidence="4" id="KW-0862">Zinc</keyword>
<dbReference type="Gene3D" id="3.90.180.10">
    <property type="entry name" value="Medium-chain alcohol dehydrogenases, catalytic domain"/>
    <property type="match status" value="1"/>
</dbReference>
<dbReference type="CDD" id="cd08286">
    <property type="entry name" value="FDH_like_ADH2"/>
    <property type="match status" value="1"/>
</dbReference>
<comment type="similarity">
    <text evidence="2">Belongs to the zinc-containing alcohol dehydrogenase family.</text>
</comment>
<dbReference type="AlphaFoldDB" id="Q6BC30"/>
<feature type="domain" description="Alcohol dehydrogenase-like C-terminal" evidence="5">
    <location>
        <begin position="190"/>
        <end position="314"/>
    </location>
</feature>
<evidence type="ECO:0000313" key="7">
    <source>
        <dbReference type="EMBL" id="BAD32689.1"/>
    </source>
</evidence>
<dbReference type="GO" id="GO:0046872">
    <property type="term" value="F:metal ion binding"/>
    <property type="evidence" value="ECO:0007669"/>
    <property type="project" value="UniProtKB-KW"/>
</dbReference>
<dbReference type="SUPFAM" id="SSF50129">
    <property type="entry name" value="GroES-like"/>
    <property type="match status" value="1"/>
</dbReference>
<organism evidence="7">
    <name type="scientific">Zygoascus ofunaensis</name>
    <dbReference type="NCBI Taxonomy" id="45509"/>
    <lineage>
        <taxon>Eukaryota</taxon>
        <taxon>Fungi</taxon>
        <taxon>Dikarya</taxon>
        <taxon>Ascomycota</taxon>
        <taxon>Saccharomycotina</taxon>
        <taxon>Dipodascomycetes</taxon>
        <taxon>Dipodascales</taxon>
        <taxon>Trichomonascaceae</taxon>
        <taxon>Zygoascus</taxon>
    </lineage>
</organism>
<dbReference type="InterPro" id="IPR013154">
    <property type="entry name" value="ADH-like_N"/>
</dbReference>
<comment type="cofactor">
    <cofactor evidence="1">
        <name>Zn(2+)</name>
        <dbReference type="ChEBI" id="CHEBI:29105"/>
    </cofactor>
</comment>
<evidence type="ECO:0000259" key="5">
    <source>
        <dbReference type="Pfam" id="PF00107"/>
    </source>
</evidence>
<keyword evidence="3" id="KW-0479">Metal-binding</keyword>
<dbReference type="Gene3D" id="3.40.50.720">
    <property type="entry name" value="NAD(P)-binding Rossmann-like Domain"/>
    <property type="match status" value="1"/>
</dbReference>
<feature type="domain" description="Alcohol dehydrogenase-like N-terminal" evidence="6">
    <location>
        <begin position="26"/>
        <end position="149"/>
    </location>
</feature>
<evidence type="ECO:0000256" key="4">
    <source>
        <dbReference type="ARBA" id="ARBA00022833"/>
    </source>
</evidence>
<dbReference type="InterPro" id="IPR011032">
    <property type="entry name" value="GroES-like_sf"/>
</dbReference>
<evidence type="ECO:0000256" key="2">
    <source>
        <dbReference type="ARBA" id="ARBA00008072"/>
    </source>
</evidence>
<gene>
    <name evidence="7" type="primary">dhar</name>
</gene>
<evidence type="ECO:0000256" key="1">
    <source>
        <dbReference type="ARBA" id="ARBA00001947"/>
    </source>
</evidence>
<proteinExistence type="inferred from homology"/>
<dbReference type="Pfam" id="PF00107">
    <property type="entry name" value="ADH_zinc_N"/>
    <property type="match status" value="1"/>
</dbReference>
<dbReference type="EMBL" id="AB185336">
    <property type="protein sequence ID" value="BAD32689.1"/>
    <property type="molecule type" value="Genomic_DNA"/>
</dbReference>
<dbReference type="InterPro" id="IPR036291">
    <property type="entry name" value="NAD(P)-bd_dom_sf"/>
</dbReference>
<evidence type="ECO:0000256" key="3">
    <source>
        <dbReference type="ARBA" id="ARBA00022723"/>
    </source>
</evidence>
<dbReference type="SUPFAM" id="SSF51735">
    <property type="entry name" value="NAD(P)-binding Rossmann-fold domains"/>
    <property type="match status" value="1"/>
</dbReference>